<reference evidence="6" key="1">
    <citation type="submission" date="2022-12" db="EMBL/GenBank/DDBJ databases">
        <title>Bacterial isolates from different developmental stages of Nematostella vectensis.</title>
        <authorList>
            <person name="Fraune S."/>
        </authorList>
    </citation>
    <scope>NUCLEOTIDE SEQUENCE</scope>
    <source>
        <strain evidence="6">G21630-S1</strain>
    </source>
</reference>
<keyword evidence="2" id="KW-0805">Transcription regulation</keyword>
<dbReference type="SUPFAM" id="SSF46785">
    <property type="entry name" value="Winged helix' DNA-binding domain"/>
    <property type="match status" value="1"/>
</dbReference>
<dbReference type="Pfam" id="PF03466">
    <property type="entry name" value="LysR_substrate"/>
    <property type="match status" value="1"/>
</dbReference>
<dbReference type="PRINTS" id="PR00039">
    <property type="entry name" value="HTHLYSR"/>
</dbReference>
<evidence type="ECO:0000256" key="4">
    <source>
        <dbReference type="ARBA" id="ARBA00023163"/>
    </source>
</evidence>
<protein>
    <submittedName>
        <fullName evidence="6">LysR substrate-binding domain-containing protein</fullName>
    </submittedName>
</protein>
<dbReference type="PANTHER" id="PTHR30537">
    <property type="entry name" value="HTH-TYPE TRANSCRIPTIONAL REGULATOR"/>
    <property type="match status" value="1"/>
</dbReference>
<dbReference type="EMBL" id="JAPWGY010000002">
    <property type="protein sequence ID" value="MCZ4280079.1"/>
    <property type="molecule type" value="Genomic_DNA"/>
</dbReference>
<evidence type="ECO:0000259" key="5">
    <source>
        <dbReference type="PROSITE" id="PS50931"/>
    </source>
</evidence>
<dbReference type="InterPro" id="IPR000847">
    <property type="entry name" value="LysR_HTH_N"/>
</dbReference>
<sequence length="303" mass="34469">MKKKRQLPNLNALRAFEAAARHLNFRVASEELNITHSAISHHIRNLEDQLSVNLFARTGRNVVLTESGKLYLPILSEAFDRIADGANLVQSLERPNTLIVQVYITVAMYWLLPRIHEFYRVSKGIQAQLGTSYLDWSFDRQGVDVGIIWTNKKEADLVYLHLAEARLSPMCHVDLLKGKSPIKEPGDLLNHDILQLFNHNHDWSVWFEEAGIEDWAPDQAITYDNYLLALEAASKGRGVAMTNSPFATPRTPASSLVRPFGDKSCHSGDWYLVCKPELADSPKVRLFYKWLMNELENDKKSGQ</sequence>
<dbReference type="Pfam" id="PF00126">
    <property type="entry name" value="HTH_1"/>
    <property type="match status" value="1"/>
</dbReference>
<dbReference type="PANTHER" id="PTHR30537:SF74">
    <property type="entry name" value="HTH-TYPE TRANSCRIPTIONAL REGULATOR TRPI"/>
    <property type="match status" value="1"/>
</dbReference>
<dbReference type="SUPFAM" id="SSF53850">
    <property type="entry name" value="Periplasmic binding protein-like II"/>
    <property type="match status" value="1"/>
</dbReference>
<keyword evidence="3" id="KW-0238">DNA-binding</keyword>
<dbReference type="InterPro" id="IPR036390">
    <property type="entry name" value="WH_DNA-bd_sf"/>
</dbReference>
<name>A0ABT4LG51_9PROT</name>
<dbReference type="PROSITE" id="PS50931">
    <property type="entry name" value="HTH_LYSR"/>
    <property type="match status" value="1"/>
</dbReference>
<dbReference type="InterPro" id="IPR005119">
    <property type="entry name" value="LysR_subst-bd"/>
</dbReference>
<dbReference type="Gene3D" id="1.10.10.10">
    <property type="entry name" value="Winged helix-like DNA-binding domain superfamily/Winged helix DNA-binding domain"/>
    <property type="match status" value="1"/>
</dbReference>
<proteinExistence type="inferred from homology"/>
<evidence type="ECO:0000313" key="6">
    <source>
        <dbReference type="EMBL" id="MCZ4280079.1"/>
    </source>
</evidence>
<evidence type="ECO:0000256" key="2">
    <source>
        <dbReference type="ARBA" id="ARBA00023015"/>
    </source>
</evidence>
<dbReference type="InterPro" id="IPR036388">
    <property type="entry name" value="WH-like_DNA-bd_sf"/>
</dbReference>
<organism evidence="6 7">
    <name type="scientific">Kiloniella laminariae</name>
    <dbReference type="NCBI Taxonomy" id="454162"/>
    <lineage>
        <taxon>Bacteria</taxon>
        <taxon>Pseudomonadati</taxon>
        <taxon>Pseudomonadota</taxon>
        <taxon>Alphaproteobacteria</taxon>
        <taxon>Rhodospirillales</taxon>
        <taxon>Kiloniellaceae</taxon>
        <taxon>Kiloniella</taxon>
    </lineage>
</organism>
<accession>A0ABT4LG51</accession>
<feature type="domain" description="HTH lysR-type" evidence="5">
    <location>
        <begin position="8"/>
        <end position="65"/>
    </location>
</feature>
<dbReference type="Proteomes" id="UP001069802">
    <property type="component" value="Unassembled WGS sequence"/>
</dbReference>
<gene>
    <name evidence="6" type="ORF">O4H49_04780</name>
</gene>
<comment type="similarity">
    <text evidence="1">Belongs to the LysR transcriptional regulatory family.</text>
</comment>
<keyword evidence="7" id="KW-1185">Reference proteome</keyword>
<keyword evidence="4" id="KW-0804">Transcription</keyword>
<comment type="caution">
    <text evidence="6">The sequence shown here is derived from an EMBL/GenBank/DDBJ whole genome shotgun (WGS) entry which is preliminary data.</text>
</comment>
<dbReference type="Gene3D" id="3.40.190.10">
    <property type="entry name" value="Periplasmic binding protein-like II"/>
    <property type="match status" value="2"/>
</dbReference>
<dbReference type="RefSeq" id="WP_269422291.1">
    <property type="nucleotide sequence ID" value="NZ_JAPWGY010000002.1"/>
</dbReference>
<dbReference type="InterPro" id="IPR058163">
    <property type="entry name" value="LysR-type_TF_proteobact-type"/>
</dbReference>
<evidence type="ECO:0000256" key="1">
    <source>
        <dbReference type="ARBA" id="ARBA00009437"/>
    </source>
</evidence>
<evidence type="ECO:0000256" key="3">
    <source>
        <dbReference type="ARBA" id="ARBA00023125"/>
    </source>
</evidence>
<evidence type="ECO:0000313" key="7">
    <source>
        <dbReference type="Proteomes" id="UP001069802"/>
    </source>
</evidence>